<comment type="caution">
    <text evidence="10">The sequence shown here is derived from an EMBL/GenBank/DDBJ whole genome shotgun (WGS) entry which is preliminary data.</text>
</comment>
<evidence type="ECO:0000256" key="5">
    <source>
        <dbReference type="NCBIfam" id="TIGR00112"/>
    </source>
</evidence>
<dbReference type="AlphaFoldDB" id="A0A245ZFH8"/>
<evidence type="ECO:0000256" key="6">
    <source>
        <dbReference type="PIRSR" id="PIRSR000193-1"/>
    </source>
</evidence>
<feature type="domain" description="Pyrroline-5-carboxylate reductase dimerisation" evidence="9">
    <location>
        <begin position="153"/>
        <end position="258"/>
    </location>
</feature>
<dbReference type="Pfam" id="PF14748">
    <property type="entry name" value="P5CR_dimer"/>
    <property type="match status" value="1"/>
</dbReference>
<evidence type="ECO:0000256" key="4">
    <source>
        <dbReference type="HAMAP-Rule" id="MF_01925"/>
    </source>
</evidence>
<evidence type="ECO:0000256" key="7">
    <source>
        <dbReference type="RuleBase" id="RU003903"/>
    </source>
</evidence>
<comment type="catalytic activity">
    <reaction evidence="4">
        <text>L-proline + NAD(+) = (S)-1-pyrroline-5-carboxylate + NADH + 2 H(+)</text>
        <dbReference type="Rhea" id="RHEA:14105"/>
        <dbReference type="ChEBI" id="CHEBI:15378"/>
        <dbReference type="ChEBI" id="CHEBI:17388"/>
        <dbReference type="ChEBI" id="CHEBI:57540"/>
        <dbReference type="ChEBI" id="CHEBI:57945"/>
        <dbReference type="ChEBI" id="CHEBI:60039"/>
        <dbReference type="EC" id="1.5.1.2"/>
    </reaction>
</comment>
<comment type="pathway">
    <text evidence="4 7">Amino-acid biosynthesis; L-proline biosynthesis; L-proline from L-glutamate 5-semialdehyde: step 1/1.</text>
</comment>
<keyword evidence="4" id="KW-0963">Cytoplasm</keyword>
<dbReference type="Gene3D" id="3.40.50.720">
    <property type="entry name" value="NAD(P)-binding Rossmann-like Domain"/>
    <property type="match status" value="1"/>
</dbReference>
<dbReference type="Gene3D" id="1.10.3730.10">
    <property type="entry name" value="ProC C-terminal domain-like"/>
    <property type="match status" value="1"/>
</dbReference>
<dbReference type="SUPFAM" id="SSF48179">
    <property type="entry name" value="6-phosphogluconate dehydrogenase C-terminal domain-like"/>
    <property type="match status" value="1"/>
</dbReference>
<comment type="catalytic activity">
    <reaction evidence="4 7">
        <text>L-proline + NADP(+) = (S)-1-pyrroline-5-carboxylate + NADPH + 2 H(+)</text>
        <dbReference type="Rhea" id="RHEA:14109"/>
        <dbReference type="ChEBI" id="CHEBI:15378"/>
        <dbReference type="ChEBI" id="CHEBI:17388"/>
        <dbReference type="ChEBI" id="CHEBI:57783"/>
        <dbReference type="ChEBI" id="CHEBI:58349"/>
        <dbReference type="ChEBI" id="CHEBI:60039"/>
        <dbReference type="EC" id="1.5.1.2"/>
    </reaction>
</comment>
<keyword evidence="3 4" id="KW-0560">Oxidoreductase</keyword>
<evidence type="ECO:0000256" key="3">
    <source>
        <dbReference type="ARBA" id="ARBA00023002"/>
    </source>
</evidence>
<evidence type="ECO:0000313" key="10">
    <source>
        <dbReference type="EMBL" id="OWK28494.1"/>
    </source>
</evidence>
<dbReference type="GO" id="GO:0055129">
    <property type="term" value="P:L-proline biosynthetic process"/>
    <property type="evidence" value="ECO:0007669"/>
    <property type="project" value="UniProtKB-UniRule"/>
</dbReference>
<reference evidence="10 11" key="1">
    <citation type="submission" date="2017-03" db="EMBL/GenBank/DDBJ databases">
        <title>Genome sequence of Sphingomonas mucosissima DSM 17494.</title>
        <authorList>
            <person name="Poehlein A."/>
            <person name="Wuebbeler J.H."/>
            <person name="Steinbuechel A."/>
            <person name="Daniel R."/>
        </authorList>
    </citation>
    <scope>NUCLEOTIDE SEQUENCE [LARGE SCALE GENOMIC DNA]</scope>
    <source>
        <strain evidence="10 11">DSM 17494</strain>
    </source>
</reference>
<dbReference type="OrthoDB" id="9805754at2"/>
<dbReference type="InterPro" id="IPR008927">
    <property type="entry name" value="6-PGluconate_DH-like_C_sf"/>
</dbReference>
<protein>
    <recommendedName>
        <fullName evidence="4 5">Pyrroline-5-carboxylate reductase</fullName>
        <shortName evidence="4">P5C reductase</shortName>
        <shortName evidence="4">P5CR</shortName>
        <ecNumber evidence="4 5">1.5.1.2</ecNumber>
    </recommendedName>
    <alternativeName>
        <fullName evidence="4">PCA reductase</fullName>
    </alternativeName>
</protein>
<dbReference type="HAMAP" id="MF_01925">
    <property type="entry name" value="P5C_reductase"/>
    <property type="match status" value="1"/>
</dbReference>
<evidence type="ECO:0000256" key="2">
    <source>
        <dbReference type="ARBA" id="ARBA00022857"/>
    </source>
</evidence>
<evidence type="ECO:0000313" key="11">
    <source>
        <dbReference type="Proteomes" id="UP000197783"/>
    </source>
</evidence>
<feature type="domain" description="Pyrroline-5-carboxylate reductase catalytic N-terminal" evidence="8">
    <location>
        <begin position="9"/>
        <end position="91"/>
    </location>
</feature>
<comment type="subcellular location">
    <subcellularLocation>
        <location evidence="4">Cytoplasm</location>
    </subcellularLocation>
</comment>
<dbReference type="EC" id="1.5.1.2" evidence="4 5"/>
<dbReference type="InterPro" id="IPR000304">
    <property type="entry name" value="Pyrroline-COOH_reductase"/>
</dbReference>
<accession>A0A245ZFH8</accession>
<dbReference type="PANTHER" id="PTHR11645">
    <property type="entry name" value="PYRROLINE-5-CARBOXYLATE REDUCTASE"/>
    <property type="match status" value="1"/>
</dbReference>
<gene>
    <name evidence="4 10" type="primary">proC</name>
    <name evidence="10" type="ORF">SPMU_27550</name>
</gene>
<dbReference type="PROSITE" id="PS00521">
    <property type="entry name" value="P5CR"/>
    <property type="match status" value="1"/>
</dbReference>
<keyword evidence="11" id="KW-1185">Reference proteome</keyword>
<evidence type="ECO:0000259" key="8">
    <source>
        <dbReference type="Pfam" id="PF03807"/>
    </source>
</evidence>
<dbReference type="GO" id="GO:0004735">
    <property type="term" value="F:pyrroline-5-carboxylate reductase activity"/>
    <property type="evidence" value="ECO:0007669"/>
    <property type="project" value="UniProtKB-UniRule"/>
</dbReference>
<keyword evidence="4 7" id="KW-0028">Amino-acid biosynthesis</keyword>
<name>A0A245ZFH8_9SPHN</name>
<dbReference type="GO" id="GO:0005737">
    <property type="term" value="C:cytoplasm"/>
    <property type="evidence" value="ECO:0007669"/>
    <property type="project" value="UniProtKB-SubCell"/>
</dbReference>
<dbReference type="SUPFAM" id="SSF51735">
    <property type="entry name" value="NAD(P)-binding Rossmann-fold domains"/>
    <property type="match status" value="1"/>
</dbReference>
<comment type="function">
    <text evidence="4">Catalyzes the reduction of 1-pyrroline-5-carboxylate (PCA) to L-proline.</text>
</comment>
<dbReference type="Proteomes" id="UP000197783">
    <property type="component" value="Unassembled WGS sequence"/>
</dbReference>
<dbReference type="PIRSF" id="PIRSF000193">
    <property type="entry name" value="Pyrrol-5-carb_rd"/>
    <property type="match status" value="1"/>
</dbReference>
<keyword evidence="4 7" id="KW-0641">Proline biosynthesis</keyword>
<dbReference type="InterPro" id="IPR029036">
    <property type="entry name" value="P5CR_dimer"/>
</dbReference>
<dbReference type="InterPro" id="IPR028939">
    <property type="entry name" value="P5C_Rdtase_cat_N"/>
</dbReference>
<evidence type="ECO:0000259" key="9">
    <source>
        <dbReference type="Pfam" id="PF14748"/>
    </source>
</evidence>
<organism evidence="10 11">
    <name type="scientific">Sphingomonas mucosissima</name>
    <dbReference type="NCBI Taxonomy" id="370959"/>
    <lineage>
        <taxon>Bacteria</taxon>
        <taxon>Pseudomonadati</taxon>
        <taxon>Pseudomonadota</taxon>
        <taxon>Alphaproteobacteria</taxon>
        <taxon>Sphingomonadales</taxon>
        <taxon>Sphingomonadaceae</taxon>
        <taxon>Sphingomonas</taxon>
    </lineage>
</organism>
<evidence type="ECO:0000256" key="1">
    <source>
        <dbReference type="ARBA" id="ARBA00005525"/>
    </source>
</evidence>
<dbReference type="UniPathway" id="UPA00098">
    <property type="reaction ID" value="UER00361"/>
</dbReference>
<dbReference type="PANTHER" id="PTHR11645:SF0">
    <property type="entry name" value="PYRROLINE-5-CARBOXYLATE REDUCTASE 3"/>
    <property type="match status" value="1"/>
</dbReference>
<dbReference type="Pfam" id="PF03807">
    <property type="entry name" value="F420_oxidored"/>
    <property type="match status" value="1"/>
</dbReference>
<dbReference type="InterPro" id="IPR053790">
    <property type="entry name" value="P5CR-like_CS"/>
</dbReference>
<dbReference type="InterPro" id="IPR036291">
    <property type="entry name" value="NAD(P)-bd_dom_sf"/>
</dbReference>
<dbReference type="RefSeq" id="WP_088334457.1">
    <property type="nucleotide sequence ID" value="NZ_NBBJ01000005.1"/>
</dbReference>
<comment type="similarity">
    <text evidence="1 4 7">Belongs to the pyrroline-5-carboxylate reductase family.</text>
</comment>
<dbReference type="NCBIfam" id="TIGR00112">
    <property type="entry name" value="proC"/>
    <property type="match status" value="1"/>
</dbReference>
<keyword evidence="2 4" id="KW-0521">NADP</keyword>
<feature type="binding site" evidence="6">
    <location>
        <begin position="64"/>
        <end position="67"/>
    </location>
    <ligand>
        <name>NADP(+)</name>
        <dbReference type="ChEBI" id="CHEBI:58349"/>
    </ligand>
</feature>
<dbReference type="EMBL" id="NBBJ01000005">
    <property type="protein sequence ID" value="OWK28494.1"/>
    <property type="molecule type" value="Genomic_DNA"/>
</dbReference>
<sequence>MALPKSLWLVGAGNMGGAMLRGWIAAGLSPDAVTVIDPGTPMVPEGVRVLAAPDGPAPEVIVLAVKPQLLDAVAPSLATVRPVVLLSILAGVEEAALEARIPAGAIVRAMPNLPVAIGKGVTALHAAKSTAEARGVAEALVAPLGKVEWIGDEAMFDAVTALSGCGPGFVFRFIDALAAAGAALGLPEDQAARLALATVEGSAAMAAGARESPAVLADRVASPGGSTREGLNVLDRDDALQSLLKATLAASRQRNAELATAARN</sequence>
<proteinExistence type="inferred from homology"/>
<dbReference type="FunFam" id="1.10.3730.10:FF:000001">
    <property type="entry name" value="Pyrroline-5-carboxylate reductase"/>
    <property type="match status" value="1"/>
</dbReference>